<accession>A0A1H3TWP3</accession>
<protein>
    <submittedName>
        <fullName evidence="1">Uncharacterized protein</fullName>
    </submittedName>
</protein>
<evidence type="ECO:0000313" key="1">
    <source>
        <dbReference type="EMBL" id="SDZ54626.1"/>
    </source>
</evidence>
<dbReference type="EMBL" id="FNPI01000016">
    <property type="protein sequence ID" value="SDZ54626.1"/>
    <property type="molecule type" value="Genomic_DNA"/>
</dbReference>
<dbReference type="OrthoDB" id="1074836at2"/>
<name>A0A1H3TWP3_9BACI</name>
<proteinExistence type="predicted"/>
<sequence length="67" mass="7459">MKVFVNGKEVQLFSGATLKHALLKADDQYYHAVRRGKAAIKDQYGNTVEMNGSADDGFSYTVLFITE</sequence>
<keyword evidence="2" id="KW-1185">Reference proteome</keyword>
<organism evidence="1 2">
    <name type="scientific">Evansella caseinilytica</name>
    <dbReference type="NCBI Taxonomy" id="1503961"/>
    <lineage>
        <taxon>Bacteria</taxon>
        <taxon>Bacillati</taxon>
        <taxon>Bacillota</taxon>
        <taxon>Bacilli</taxon>
        <taxon>Bacillales</taxon>
        <taxon>Bacillaceae</taxon>
        <taxon>Evansella</taxon>
    </lineage>
</organism>
<evidence type="ECO:0000313" key="2">
    <source>
        <dbReference type="Proteomes" id="UP000198935"/>
    </source>
</evidence>
<dbReference type="Proteomes" id="UP000198935">
    <property type="component" value="Unassembled WGS sequence"/>
</dbReference>
<gene>
    <name evidence="1" type="ORF">SAMN05421736_116112</name>
</gene>
<reference evidence="2" key="1">
    <citation type="submission" date="2016-10" db="EMBL/GenBank/DDBJ databases">
        <authorList>
            <person name="Varghese N."/>
            <person name="Submissions S."/>
        </authorList>
    </citation>
    <scope>NUCLEOTIDE SEQUENCE [LARGE SCALE GENOMIC DNA]</scope>
    <source>
        <strain evidence="2">SP</strain>
    </source>
</reference>
<dbReference type="AlphaFoldDB" id="A0A1H3TWP3"/>